<comment type="caution">
    <text evidence="1">The sequence shown here is derived from an EMBL/GenBank/DDBJ whole genome shotgun (WGS) entry which is preliminary data.</text>
</comment>
<organism evidence="1 2">
    <name type="scientific">Papaver atlanticum</name>
    <dbReference type="NCBI Taxonomy" id="357466"/>
    <lineage>
        <taxon>Eukaryota</taxon>
        <taxon>Viridiplantae</taxon>
        <taxon>Streptophyta</taxon>
        <taxon>Embryophyta</taxon>
        <taxon>Tracheophyta</taxon>
        <taxon>Spermatophyta</taxon>
        <taxon>Magnoliopsida</taxon>
        <taxon>Ranunculales</taxon>
        <taxon>Papaveraceae</taxon>
        <taxon>Papaveroideae</taxon>
        <taxon>Papaver</taxon>
    </lineage>
</organism>
<keyword evidence="2" id="KW-1185">Reference proteome</keyword>
<accession>A0AAD4RVA6</accession>
<dbReference type="PANTHER" id="PTHR46554:SF2">
    <property type="entry name" value="TFIIS N-TERMINAL DOMAIN-CONTAINING PROTEIN"/>
    <property type="match status" value="1"/>
</dbReference>
<reference evidence="1" key="1">
    <citation type="submission" date="2022-04" db="EMBL/GenBank/DDBJ databases">
        <title>A functionally conserved STORR gene fusion in Papaver species that diverged 16.8 million years ago.</title>
        <authorList>
            <person name="Catania T."/>
        </authorList>
    </citation>
    <scope>NUCLEOTIDE SEQUENCE</scope>
    <source>
        <strain evidence="1">S-188037</strain>
    </source>
</reference>
<gene>
    <name evidence="1" type="ORF">MKW98_015989</name>
</gene>
<protein>
    <submittedName>
        <fullName evidence="1">Uncharacterized protein</fullName>
    </submittedName>
</protein>
<sequence length="102" mass="11661">MMTKTPSDGTKLCNNLSSVERHQKLSLSGQTNDVDEISVQMKLEASRKRLHDGYQQAENAKKQRTIKVMDFKDIQLKCPGSGKLSHIKPKKQNLLQLLRLKR</sequence>
<evidence type="ECO:0000313" key="1">
    <source>
        <dbReference type="EMBL" id="KAI3834876.1"/>
    </source>
</evidence>
<proteinExistence type="predicted"/>
<dbReference type="EMBL" id="JAJJMB010017781">
    <property type="protein sequence ID" value="KAI3834876.1"/>
    <property type="molecule type" value="Genomic_DNA"/>
</dbReference>
<dbReference type="Proteomes" id="UP001202328">
    <property type="component" value="Unassembled WGS sequence"/>
</dbReference>
<name>A0AAD4RVA6_9MAGN</name>
<evidence type="ECO:0000313" key="2">
    <source>
        <dbReference type="Proteomes" id="UP001202328"/>
    </source>
</evidence>
<dbReference type="PANTHER" id="PTHR46554">
    <property type="entry name" value="MEDIATOR OF RNA POLYMERASE II TRANSCRIPTION SUBUNIT 26A-RELATED"/>
    <property type="match status" value="1"/>
</dbReference>
<dbReference type="AlphaFoldDB" id="A0AAD4RVA6"/>